<keyword evidence="4 7" id="KW-1133">Transmembrane helix</keyword>
<evidence type="ECO:0000256" key="5">
    <source>
        <dbReference type="ARBA" id="ARBA00023136"/>
    </source>
</evidence>
<name>A0AAE4B0I4_9ACTN</name>
<evidence type="ECO:0000313" key="10">
    <source>
        <dbReference type="Proteomes" id="UP001240236"/>
    </source>
</evidence>
<feature type="domain" description="DUF3817" evidence="8">
    <location>
        <begin position="7"/>
        <end position="93"/>
    </location>
</feature>
<evidence type="ECO:0000256" key="6">
    <source>
        <dbReference type="SAM" id="MobiDB-lite"/>
    </source>
</evidence>
<dbReference type="GO" id="GO:0005886">
    <property type="term" value="C:plasma membrane"/>
    <property type="evidence" value="ECO:0007669"/>
    <property type="project" value="UniProtKB-SubCell"/>
</dbReference>
<feature type="compositionally biased region" description="Basic and acidic residues" evidence="6">
    <location>
        <begin position="99"/>
        <end position="111"/>
    </location>
</feature>
<dbReference type="PANTHER" id="PTHR40077:SF1">
    <property type="entry name" value="MEMBRANE PROTEIN"/>
    <property type="match status" value="1"/>
</dbReference>
<comment type="caution">
    <text evidence="9">The sequence shown here is derived from an EMBL/GenBank/DDBJ whole genome shotgun (WGS) entry which is preliminary data.</text>
</comment>
<organism evidence="9 10">
    <name type="scientific">Catenuloplanes indicus</name>
    <dbReference type="NCBI Taxonomy" id="137267"/>
    <lineage>
        <taxon>Bacteria</taxon>
        <taxon>Bacillati</taxon>
        <taxon>Actinomycetota</taxon>
        <taxon>Actinomycetes</taxon>
        <taxon>Micromonosporales</taxon>
        <taxon>Micromonosporaceae</taxon>
        <taxon>Catenuloplanes</taxon>
    </lineage>
</organism>
<dbReference type="Pfam" id="PF12823">
    <property type="entry name" value="DUF3817"/>
    <property type="match status" value="1"/>
</dbReference>
<dbReference type="PANTHER" id="PTHR40077">
    <property type="entry name" value="MEMBRANE PROTEIN-RELATED"/>
    <property type="match status" value="1"/>
</dbReference>
<dbReference type="NCBIfam" id="TIGR03954">
    <property type="entry name" value="integ_memb_HG"/>
    <property type="match status" value="1"/>
</dbReference>
<evidence type="ECO:0000256" key="1">
    <source>
        <dbReference type="ARBA" id="ARBA00004651"/>
    </source>
</evidence>
<keyword evidence="10" id="KW-1185">Reference proteome</keyword>
<feature type="region of interest" description="Disordered" evidence="6">
    <location>
        <begin position="99"/>
        <end position="125"/>
    </location>
</feature>
<evidence type="ECO:0000256" key="3">
    <source>
        <dbReference type="ARBA" id="ARBA00022692"/>
    </source>
</evidence>
<feature type="transmembrane region" description="Helical" evidence="7">
    <location>
        <begin position="42"/>
        <end position="63"/>
    </location>
</feature>
<keyword evidence="3 7" id="KW-0812">Transmembrane</keyword>
<feature type="transmembrane region" description="Helical" evidence="7">
    <location>
        <begin position="6"/>
        <end position="30"/>
    </location>
</feature>
<dbReference type="Proteomes" id="UP001240236">
    <property type="component" value="Unassembled WGS sequence"/>
</dbReference>
<dbReference type="AlphaFoldDB" id="A0AAE4B0I4"/>
<evidence type="ECO:0000256" key="7">
    <source>
        <dbReference type="SAM" id="Phobius"/>
    </source>
</evidence>
<evidence type="ECO:0000256" key="4">
    <source>
        <dbReference type="ARBA" id="ARBA00022989"/>
    </source>
</evidence>
<dbReference type="RefSeq" id="WP_307246246.1">
    <property type="nucleotide sequence ID" value="NZ_JAUSUZ010000001.1"/>
</dbReference>
<evidence type="ECO:0000259" key="8">
    <source>
        <dbReference type="Pfam" id="PF12823"/>
    </source>
</evidence>
<protein>
    <submittedName>
        <fullName evidence="9">Integral membrane protein</fullName>
    </submittedName>
</protein>
<dbReference type="EMBL" id="JAUSUZ010000001">
    <property type="protein sequence ID" value="MDQ0370350.1"/>
    <property type="molecule type" value="Genomic_DNA"/>
</dbReference>
<comment type="subcellular location">
    <subcellularLocation>
        <location evidence="1">Cell membrane</location>
        <topology evidence="1">Multi-pass membrane protein</topology>
    </subcellularLocation>
</comment>
<accession>A0AAE4B0I4</accession>
<keyword evidence="5 7" id="KW-0472">Membrane</keyword>
<dbReference type="InterPro" id="IPR023845">
    <property type="entry name" value="DUF3817_TM"/>
</dbReference>
<proteinExistence type="predicted"/>
<gene>
    <name evidence="9" type="ORF">J2S42_007019</name>
</gene>
<keyword evidence="2" id="KW-1003">Cell membrane</keyword>
<sequence length="125" mass="13867">MRRATLSLFTIVAIAEAGSWTGLLIGMFFKYVVVGNEIGVKIFGPIHGALFTAYVVLTLAVAWLNRWRWTTALVALLASIPPLATLAFERWARQRGLLENHPGGHRERDDEQTGDGLQQHARAEV</sequence>
<evidence type="ECO:0000256" key="2">
    <source>
        <dbReference type="ARBA" id="ARBA00022475"/>
    </source>
</evidence>
<evidence type="ECO:0000313" key="9">
    <source>
        <dbReference type="EMBL" id="MDQ0370350.1"/>
    </source>
</evidence>
<reference evidence="9 10" key="1">
    <citation type="submission" date="2023-07" db="EMBL/GenBank/DDBJ databases">
        <title>Sequencing the genomes of 1000 actinobacteria strains.</title>
        <authorList>
            <person name="Klenk H.-P."/>
        </authorList>
    </citation>
    <scope>NUCLEOTIDE SEQUENCE [LARGE SCALE GENOMIC DNA]</scope>
    <source>
        <strain evidence="9 10">DSM 44709</strain>
    </source>
</reference>